<proteinExistence type="predicted"/>
<organism evidence="1 2">
    <name type="scientific">Lactuca sativa</name>
    <name type="common">Garden lettuce</name>
    <dbReference type="NCBI Taxonomy" id="4236"/>
    <lineage>
        <taxon>Eukaryota</taxon>
        <taxon>Viridiplantae</taxon>
        <taxon>Streptophyta</taxon>
        <taxon>Embryophyta</taxon>
        <taxon>Tracheophyta</taxon>
        <taxon>Spermatophyta</taxon>
        <taxon>Magnoliopsida</taxon>
        <taxon>eudicotyledons</taxon>
        <taxon>Gunneridae</taxon>
        <taxon>Pentapetalae</taxon>
        <taxon>asterids</taxon>
        <taxon>campanulids</taxon>
        <taxon>Asterales</taxon>
        <taxon>Asteraceae</taxon>
        <taxon>Cichorioideae</taxon>
        <taxon>Cichorieae</taxon>
        <taxon>Lactucinae</taxon>
        <taxon>Lactuca</taxon>
    </lineage>
</organism>
<protein>
    <submittedName>
        <fullName evidence="1">Uncharacterized protein</fullName>
    </submittedName>
</protein>
<gene>
    <name evidence="1" type="ORF">LSAT_V11C800400040</name>
</gene>
<dbReference type="AlphaFoldDB" id="A0A9R1UV48"/>
<comment type="caution">
    <text evidence="1">The sequence shown here is derived from an EMBL/GenBank/DDBJ whole genome shotgun (WGS) entry which is preliminary data.</text>
</comment>
<reference evidence="1 2" key="1">
    <citation type="journal article" date="2017" name="Nat. Commun.">
        <title>Genome assembly with in vitro proximity ligation data and whole-genome triplication in lettuce.</title>
        <authorList>
            <person name="Reyes-Chin-Wo S."/>
            <person name="Wang Z."/>
            <person name="Yang X."/>
            <person name="Kozik A."/>
            <person name="Arikit S."/>
            <person name="Song C."/>
            <person name="Xia L."/>
            <person name="Froenicke L."/>
            <person name="Lavelle D.O."/>
            <person name="Truco M.J."/>
            <person name="Xia R."/>
            <person name="Zhu S."/>
            <person name="Xu C."/>
            <person name="Xu H."/>
            <person name="Xu X."/>
            <person name="Cox K."/>
            <person name="Korf I."/>
            <person name="Meyers B.C."/>
            <person name="Michelmore R.W."/>
        </authorList>
    </citation>
    <scope>NUCLEOTIDE SEQUENCE [LARGE SCALE GENOMIC DNA]</scope>
    <source>
        <strain evidence="2">cv. Salinas</strain>
        <tissue evidence="1">Seedlings</tissue>
    </source>
</reference>
<evidence type="ECO:0000313" key="1">
    <source>
        <dbReference type="EMBL" id="KAJ0193331.1"/>
    </source>
</evidence>
<dbReference type="Proteomes" id="UP000235145">
    <property type="component" value="Unassembled WGS sequence"/>
</dbReference>
<keyword evidence="2" id="KW-1185">Reference proteome</keyword>
<name>A0A9R1UV48_LACSA</name>
<dbReference type="EMBL" id="NBSK02000008">
    <property type="protein sequence ID" value="KAJ0193331.1"/>
    <property type="molecule type" value="Genomic_DNA"/>
</dbReference>
<sequence>MKVLFAGVARTVSNDRPSLRIVGLHHFLSSPSSFSTHLRVRSSVGSSISHKMADETHTRTHMSTVGVFALKDAQGESDETGKRGSVALGESEMRVSQRIGCTDGSFFAGVPTVINSRLVC</sequence>
<accession>A0A9R1UV48</accession>
<evidence type="ECO:0000313" key="2">
    <source>
        <dbReference type="Proteomes" id="UP000235145"/>
    </source>
</evidence>